<dbReference type="EMBL" id="UARW01000010">
    <property type="protein sequence ID" value="SQD06847.1"/>
    <property type="molecule type" value="Genomic_DNA"/>
</dbReference>
<protein>
    <submittedName>
        <fullName evidence="1">Uncharacterized protein</fullName>
    </submittedName>
</protein>
<name>A0A2X3K5W4_ECOLX</name>
<sequence length="62" mass="7283">MQNSGIWAVLCQIVRRSVIKSYPDGENHIRVMHRHIGFVGTVHSQHAQRLTMRCRKRPQPHQ</sequence>
<proteinExistence type="predicted"/>
<dbReference type="AlphaFoldDB" id="A0A2X3K5W4"/>
<accession>A0A2X3K5W4</accession>
<organism evidence="1 2">
    <name type="scientific">Escherichia coli</name>
    <dbReference type="NCBI Taxonomy" id="562"/>
    <lineage>
        <taxon>Bacteria</taxon>
        <taxon>Pseudomonadati</taxon>
        <taxon>Pseudomonadota</taxon>
        <taxon>Gammaproteobacteria</taxon>
        <taxon>Enterobacterales</taxon>
        <taxon>Enterobacteriaceae</taxon>
        <taxon>Escherichia</taxon>
    </lineage>
</organism>
<reference evidence="1 2" key="1">
    <citation type="submission" date="2018-06" db="EMBL/GenBank/DDBJ databases">
        <authorList>
            <consortium name="Pathogen Informatics"/>
            <person name="Doyle S."/>
        </authorList>
    </citation>
    <scope>NUCLEOTIDE SEQUENCE [LARGE SCALE GENOMIC DNA]</scope>
    <source>
        <strain evidence="1 2">NCTC8009</strain>
    </source>
</reference>
<evidence type="ECO:0000313" key="1">
    <source>
        <dbReference type="EMBL" id="SQD06847.1"/>
    </source>
</evidence>
<evidence type="ECO:0000313" key="2">
    <source>
        <dbReference type="Proteomes" id="UP000250991"/>
    </source>
</evidence>
<gene>
    <name evidence="1" type="ORF">NCTC8009_07455</name>
</gene>
<dbReference type="Proteomes" id="UP000250991">
    <property type="component" value="Unassembled WGS sequence"/>
</dbReference>